<evidence type="ECO:0000256" key="2">
    <source>
        <dbReference type="ARBA" id="ARBA00022801"/>
    </source>
</evidence>
<evidence type="ECO:0000256" key="1">
    <source>
        <dbReference type="ARBA" id="ARBA00006336"/>
    </source>
</evidence>
<proteinExistence type="inferred from homology"/>
<evidence type="ECO:0000259" key="3">
    <source>
        <dbReference type="Pfam" id="PF00857"/>
    </source>
</evidence>
<dbReference type="Pfam" id="PF00857">
    <property type="entry name" value="Isochorismatase"/>
    <property type="match status" value="1"/>
</dbReference>
<dbReference type="AlphaFoldDB" id="A0A4U0U972"/>
<dbReference type="Proteomes" id="UP000310066">
    <property type="component" value="Unassembled WGS sequence"/>
</dbReference>
<reference evidence="4 5" key="1">
    <citation type="submission" date="2017-03" db="EMBL/GenBank/DDBJ databases">
        <title>Genomes of endolithic fungi from Antarctica.</title>
        <authorList>
            <person name="Coleine C."/>
            <person name="Masonjones S."/>
            <person name="Stajich J.E."/>
        </authorList>
    </citation>
    <scope>NUCLEOTIDE SEQUENCE [LARGE SCALE GENOMIC DNA]</scope>
    <source>
        <strain evidence="4 5">CCFEE 5311</strain>
    </source>
</reference>
<dbReference type="OrthoDB" id="1739143at2759"/>
<dbReference type="InterPro" id="IPR050272">
    <property type="entry name" value="Isochorismatase-like_hydrls"/>
</dbReference>
<dbReference type="EMBL" id="NAJP01000097">
    <property type="protein sequence ID" value="TKA31222.1"/>
    <property type="molecule type" value="Genomic_DNA"/>
</dbReference>
<dbReference type="PANTHER" id="PTHR43540">
    <property type="entry name" value="PEROXYUREIDOACRYLATE/UREIDOACRYLATE AMIDOHYDROLASE-RELATED"/>
    <property type="match status" value="1"/>
</dbReference>
<sequence length="213" mass="22580">MSASFNATDPSSPLYYLPNQTALLLLDYHGFIISQLAEAGTAALATAARMRTWALENGITVVHCLVDVHATPSVICKGGPRVAAMLEGLKDHREAVDEPASVAFSGQRGEFVVRKQPGIVSGLKSPGAMELLSERGIKSLVICGLSTSGAVLRTAIPATDDGFVVSVIDDACADRKEGVHQMVLETLLPNRAHVTNADEFIGEWEKASGRGRP</sequence>
<name>A0A4U0U972_9PEZI</name>
<dbReference type="Gene3D" id="3.40.50.850">
    <property type="entry name" value="Isochorismatase-like"/>
    <property type="match status" value="1"/>
</dbReference>
<evidence type="ECO:0000313" key="5">
    <source>
        <dbReference type="Proteomes" id="UP000310066"/>
    </source>
</evidence>
<dbReference type="GO" id="GO:0016787">
    <property type="term" value="F:hydrolase activity"/>
    <property type="evidence" value="ECO:0007669"/>
    <property type="project" value="UniProtKB-KW"/>
</dbReference>
<organism evidence="4 5">
    <name type="scientific">Friedmanniomyces endolithicus</name>
    <dbReference type="NCBI Taxonomy" id="329885"/>
    <lineage>
        <taxon>Eukaryota</taxon>
        <taxon>Fungi</taxon>
        <taxon>Dikarya</taxon>
        <taxon>Ascomycota</taxon>
        <taxon>Pezizomycotina</taxon>
        <taxon>Dothideomycetes</taxon>
        <taxon>Dothideomycetidae</taxon>
        <taxon>Mycosphaerellales</taxon>
        <taxon>Teratosphaeriaceae</taxon>
        <taxon>Friedmanniomyces</taxon>
    </lineage>
</organism>
<gene>
    <name evidence="4" type="ORF">B0A54_15277</name>
</gene>
<accession>A0A4U0U972</accession>
<protein>
    <recommendedName>
        <fullName evidence="3">Isochorismatase-like domain-containing protein</fullName>
    </recommendedName>
</protein>
<comment type="similarity">
    <text evidence="1">Belongs to the isochorismatase family.</text>
</comment>
<comment type="caution">
    <text evidence="4">The sequence shown here is derived from an EMBL/GenBank/DDBJ whole genome shotgun (WGS) entry which is preliminary data.</text>
</comment>
<dbReference type="PANTHER" id="PTHR43540:SF1">
    <property type="entry name" value="ISOCHORISMATASE HYDROLASE"/>
    <property type="match status" value="1"/>
</dbReference>
<evidence type="ECO:0000313" key="4">
    <source>
        <dbReference type="EMBL" id="TKA31222.1"/>
    </source>
</evidence>
<feature type="domain" description="Isochorismatase-like" evidence="3">
    <location>
        <begin position="21"/>
        <end position="198"/>
    </location>
</feature>
<keyword evidence="2" id="KW-0378">Hydrolase</keyword>
<dbReference type="InterPro" id="IPR036380">
    <property type="entry name" value="Isochorismatase-like_sf"/>
</dbReference>
<dbReference type="InterPro" id="IPR000868">
    <property type="entry name" value="Isochorismatase-like_dom"/>
</dbReference>
<dbReference type="SUPFAM" id="SSF52499">
    <property type="entry name" value="Isochorismatase-like hydrolases"/>
    <property type="match status" value="1"/>
</dbReference>